<dbReference type="PROSITE" id="PS50048">
    <property type="entry name" value="ZN2_CY6_FUNGAL_2"/>
    <property type="match status" value="1"/>
</dbReference>
<keyword evidence="1" id="KW-0539">Nucleus</keyword>
<feature type="region of interest" description="Disordered" evidence="2">
    <location>
        <begin position="46"/>
        <end position="97"/>
    </location>
</feature>
<dbReference type="OrthoDB" id="4937900at2759"/>
<evidence type="ECO:0000313" key="5">
    <source>
        <dbReference type="Proteomes" id="UP000054516"/>
    </source>
</evidence>
<dbReference type="InterPro" id="IPR021858">
    <property type="entry name" value="Fun_TF"/>
</dbReference>
<dbReference type="GO" id="GO:0001228">
    <property type="term" value="F:DNA-binding transcription activator activity, RNA polymerase II-specific"/>
    <property type="evidence" value="ECO:0007669"/>
    <property type="project" value="TreeGrafter"/>
</dbReference>
<proteinExistence type="predicted"/>
<dbReference type="AlphaFoldDB" id="A0A1W2TTI3"/>
<gene>
    <name evidence="4" type="ORF">SAMD00023353_7500320</name>
</gene>
<dbReference type="Pfam" id="PF11951">
    <property type="entry name" value="Fungal_trans_2"/>
    <property type="match status" value="1"/>
</dbReference>
<reference evidence="4" key="1">
    <citation type="submission" date="2016-03" db="EMBL/GenBank/DDBJ databases">
        <title>Draft genome sequence of Rosellinia necatrix.</title>
        <authorList>
            <person name="Kanematsu S."/>
        </authorList>
    </citation>
    <scope>NUCLEOTIDE SEQUENCE [LARGE SCALE GENOMIC DNA]</scope>
    <source>
        <strain evidence="4">W97</strain>
    </source>
</reference>
<dbReference type="OMA" id="HWHRHLW"/>
<dbReference type="PANTHER" id="PTHR47784:SF4">
    <property type="entry name" value="ZN(II)2CYS6 TRANSCRIPTION FACTOR (EUROFUNG)"/>
    <property type="match status" value="1"/>
</dbReference>
<organism evidence="4">
    <name type="scientific">Rosellinia necatrix</name>
    <name type="common">White root-rot fungus</name>
    <dbReference type="NCBI Taxonomy" id="77044"/>
    <lineage>
        <taxon>Eukaryota</taxon>
        <taxon>Fungi</taxon>
        <taxon>Dikarya</taxon>
        <taxon>Ascomycota</taxon>
        <taxon>Pezizomycotina</taxon>
        <taxon>Sordariomycetes</taxon>
        <taxon>Xylariomycetidae</taxon>
        <taxon>Xylariales</taxon>
        <taxon>Xylariaceae</taxon>
        <taxon>Rosellinia</taxon>
    </lineage>
</organism>
<dbReference type="InterPro" id="IPR001138">
    <property type="entry name" value="Zn2Cys6_DnaBD"/>
</dbReference>
<protein>
    <submittedName>
        <fullName evidence="4">Putative C6 finger domain protein</fullName>
    </submittedName>
</protein>
<evidence type="ECO:0000259" key="3">
    <source>
        <dbReference type="PROSITE" id="PS50048"/>
    </source>
</evidence>
<accession>A0A1W2TTI3</accession>
<dbReference type="Proteomes" id="UP000054516">
    <property type="component" value="Unassembled WGS sequence"/>
</dbReference>
<keyword evidence="5" id="KW-1185">Reference proteome</keyword>
<evidence type="ECO:0000256" key="1">
    <source>
        <dbReference type="ARBA" id="ARBA00023242"/>
    </source>
</evidence>
<sequence>MLRRSHKKTRKGSKCEECRRRHIRCDQQHPSCINCRNSDRTCTYRSAHQHQTGEPPSATGTASDNNTLPPQQPAITADRGEASQGPPPLSSPLARTTGGPLVDIGHLQLFHHFTQSTFLFIDRDVGFTQQLKQTTTSVAFSDPCLMHGILAFSARHISTTASPERARYYADQSTKLQTWAVANFNPAPSDPSQDTCVALFLFSSLTCIHGLADIALLGLEPESFFIRFGHYFGLQRGVRAMIDDHWLRLKESELQVLFQWYEMLHSSKGQGSECDALRQLVAQSPGLSPVAIEAYSFAIEQLQCILDGYNPREPTPVHCVYLTLAWPLLISEKMVDLLVLRRPEALIILAYYGATLDICRDLWMVGRAGKQLVHAVSSYLDSSWVMWLRWPCEMVGIEVL</sequence>
<dbReference type="InterPro" id="IPR036864">
    <property type="entry name" value="Zn2-C6_fun-type_DNA-bd_sf"/>
</dbReference>
<dbReference type="Gene3D" id="4.10.240.10">
    <property type="entry name" value="Zn(2)-C6 fungal-type DNA-binding domain"/>
    <property type="match status" value="1"/>
</dbReference>
<dbReference type="STRING" id="77044.A0A1W2TTI3"/>
<feature type="domain" description="Zn(2)-C6 fungal-type" evidence="3">
    <location>
        <begin position="14"/>
        <end position="44"/>
    </location>
</feature>
<dbReference type="SMART" id="SM00066">
    <property type="entry name" value="GAL4"/>
    <property type="match status" value="1"/>
</dbReference>
<evidence type="ECO:0000256" key="2">
    <source>
        <dbReference type="SAM" id="MobiDB-lite"/>
    </source>
</evidence>
<dbReference type="InterPro" id="IPR053157">
    <property type="entry name" value="Sterol_Uptake_Regulator"/>
</dbReference>
<dbReference type="SUPFAM" id="SSF57701">
    <property type="entry name" value="Zn2/Cys6 DNA-binding domain"/>
    <property type="match status" value="1"/>
</dbReference>
<dbReference type="GO" id="GO:0008270">
    <property type="term" value="F:zinc ion binding"/>
    <property type="evidence" value="ECO:0007669"/>
    <property type="project" value="InterPro"/>
</dbReference>
<dbReference type="CDD" id="cd00067">
    <property type="entry name" value="GAL4"/>
    <property type="match status" value="1"/>
</dbReference>
<dbReference type="PANTHER" id="PTHR47784">
    <property type="entry name" value="STEROL UPTAKE CONTROL PROTEIN 2"/>
    <property type="match status" value="1"/>
</dbReference>
<dbReference type="Pfam" id="PF00172">
    <property type="entry name" value="Zn_clus"/>
    <property type="match status" value="1"/>
</dbReference>
<feature type="compositionally biased region" description="Polar residues" evidence="2">
    <location>
        <begin position="46"/>
        <end position="69"/>
    </location>
</feature>
<name>A0A1W2TTI3_ROSNE</name>
<evidence type="ECO:0000313" key="4">
    <source>
        <dbReference type="EMBL" id="GAP91865.2"/>
    </source>
</evidence>
<dbReference type="EMBL" id="DF977520">
    <property type="protein sequence ID" value="GAP91865.2"/>
    <property type="molecule type" value="Genomic_DNA"/>
</dbReference>